<reference evidence="2" key="1">
    <citation type="submission" date="2021-08" db="EMBL/GenBank/DDBJ databases">
        <title>DNA methylation of m4C regulates biosynthesis of daptomycin in Streptomyces roseosporus L30.</title>
        <authorList>
            <person name="Fang J.-L."/>
        </authorList>
    </citation>
    <scope>NUCLEOTIDE SEQUENCE</scope>
    <source>
        <strain evidence="2">L30</strain>
    </source>
</reference>
<dbReference type="RefSeq" id="WP_010070747.1">
    <property type="nucleotide sequence ID" value="NZ_CP098609.1"/>
</dbReference>
<feature type="transmembrane region" description="Helical" evidence="1">
    <location>
        <begin position="91"/>
        <end position="111"/>
    </location>
</feature>
<feature type="transmembrane region" description="Helical" evidence="1">
    <location>
        <begin position="46"/>
        <end position="71"/>
    </location>
</feature>
<keyword evidence="1" id="KW-1133">Transmembrane helix</keyword>
<sequence>MTTNLAADGGATTFFAGLGTGGVALVLTVALVLGTRKKGAGAETTFSKGLALTLGLAAGVVWAGAGIVWGMPDDVVLSALQALGVGRADGPLGNVQMPAIAWVLVLIAYLVKLKPRSAGVTGVIMASVFSVAGGAWAIVATTIGGFFLGLAA</sequence>
<gene>
    <name evidence="2" type="ORF">K7395_24815</name>
</gene>
<proteinExistence type="predicted"/>
<protein>
    <submittedName>
        <fullName evidence="2">Uncharacterized protein</fullName>
    </submittedName>
</protein>
<organism evidence="2 3">
    <name type="scientific">Streptomyces filamentosus</name>
    <name type="common">Streptomyces roseosporus</name>
    <dbReference type="NCBI Taxonomy" id="67294"/>
    <lineage>
        <taxon>Bacteria</taxon>
        <taxon>Bacillati</taxon>
        <taxon>Actinomycetota</taxon>
        <taxon>Actinomycetes</taxon>
        <taxon>Kitasatosporales</taxon>
        <taxon>Streptomycetaceae</taxon>
        <taxon>Streptomyces</taxon>
    </lineage>
</organism>
<dbReference type="EMBL" id="CP098609">
    <property type="protein sequence ID" value="USC49712.1"/>
    <property type="molecule type" value="Genomic_DNA"/>
</dbReference>
<evidence type="ECO:0000256" key="1">
    <source>
        <dbReference type="SAM" id="Phobius"/>
    </source>
</evidence>
<name>A0ABY4V0T8_STRFL</name>
<evidence type="ECO:0000313" key="2">
    <source>
        <dbReference type="EMBL" id="USC49712.1"/>
    </source>
</evidence>
<feature type="transmembrane region" description="Helical" evidence="1">
    <location>
        <begin position="123"/>
        <end position="148"/>
    </location>
</feature>
<keyword evidence="1" id="KW-0472">Membrane</keyword>
<dbReference type="Proteomes" id="UP001056079">
    <property type="component" value="Chromosome"/>
</dbReference>
<evidence type="ECO:0000313" key="3">
    <source>
        <dbReference type="Proteomes" id="UP001056079"/>
    </source>
</evidence>
<feature type="transmembrane region" description="Helical" evidence="1">
    <location>
        <begin position="12"/>
        <end position="34"/>
    </location>
</feature>
<accession>A0ABY4V0T8</accession>
<keyword evidence="3" id="KW-1185">Reference proteome</keyword>
<keyword evidence="1" id="KW-0812">Transmembrane</keyword>